<feature type="transmembrane region" description="Helical" evidence="1">
    <location>
        <begin position="217"/>
        <end position="235"/>
    </location>
</feature>
<dbReference type="InterPro" id="IPR052734">
    <property type="entry name" value="Nod_factor_acetyltransferase"/>
</dbReference>
<feature type="transmembrane region" description="Helical" evidence="1">
    <location>
        <begin position="247"/>
        <end position="268"/>
    </location>
</feature>
<gene>
    <name evidence="3" type="ORF">ASZ90_010625</name>
</gene>
<feature type="domain" description="Acyltransferase 3" evidence="2">
    <location>
        <begin position="7"/>
        <end position="337"/>
    </location>
</feature>
<organism evidence="3">
    <name type="scientific">hydrocarbon metagenome</name>
    <dbReference type="NCBI Taxonomy" id="938273"/>
    <lineage>
        <taxon>unclassified sequences</taxon>
        <taxon>metagenomes</taxon>
        <taxon>ecological metagenomes</taxon>
    </lineage>
</organism>
<proteinExistence type="predicted"/>
<feature type="transmembrane region" description="Helical" evidence="1">
    <location>
        <begin position="34"/>
        <end position="51"/>
    </location>
</feature>
<dbReference type="AlphaFoldDB" id="A0A0W8FFK9"/>
<evidence type="ECO:0000256" key="1">
    <source>
        <dbReference type="SAM" id="Phobius"/>
    </source>
</evidence>
<feature type="transmembrane region" description="Helical" evidence="1">
    <location>
        <begin position="280"/>
        <end position="300"/>
    </location>
</feature>
<dbReference type="EMBL" id="LNQE01001267">
    <property type="protein sequence ID" value="KUG19655.1"/>
    <property type="molecule type" value="Genomic_DNA"/>
</dbReference>
<feature type="transmembrane region" description="Helical" evidence="1">
    <location>
        <begin position="72"/>
        <end position="98"/>
    </location>
</feature>
<reference evidence="3" key="1">
    <citation type="journal article" date="2015" name="Proc. Natl. Acad. Sci. U.S.A.">
        <title>Networks of energetic and metabolic interactions define dynamics in microbial communities.</title>
        <authorList>
            <person name="Embree M."/>
            <person name="Liu J.K."/>
            <person name="Al-Bassam M.M."/>
            <person name="Zengler K."/>
        </authorList>
    </citation>
    <scope>NUCLEOTIDE SEQUENCE</scope>
</reference>
<evidence type="ECO:0000259" key="2">
    <source>
        <dbReference type="Pfam" id="PF01757"/>
    </source>
</evidence>
<dbReference type="GO" id="GO:0016747">
    <property type="term" value="F:acyltransferase activity, transferring groups other than amino-acyl groups"/>
    <property type="evidence" value="ECO:0007669"/>
    <property type="project" value="InterPro"/>
</dbReference>
<dbReference type="Pfam" id="PF01757">
    <property type="entry name" value="Acyl_transf_3"/>
    <property type="match status" value="1"/>
</dbReference>
<name>A0A0W8FFK9_9ZZZZ</name>
<protein>
    <recommendedName>
        <fullName evidence="2">Acyltransferase 3 domain-containing protein</fullName>
    </recommendedName>
</protein>
<dbReference type="PANTHER" id="PTHR37312">
    <property type="entry name" value="MEMBRANE-BOUND ACYLTRANSFERASE YKRP-RELATED"/>
    <property type="match status" value="1"/>
</dbReference>
<evidence type="ECO:0000313" key="3">
    <source>
        <dbReference type="EMBL" id="KUG19655.1"/>
    </source>
</evidence>
<dbReference type="PANTHER" id="PTHR37312:SF1">
    <property type="entry name" value="MEMBRANE-BOUND ACYLTRANSFERASE YKRP-RELATED"/>
    <property type="match status" value="1"/>
</dbReference>
<keyword evidence="1" id="KW-0812">Transmembrane</keyword>
<feature type="transmembrane region" description="Helical" evidence="1">
    <location>
        <begin position="312"/>
        <end position="337"/>
    </location>
</feature>
<feature type="transmembrane region" description="Helical" evidence="1">
    <location>
        <begin position="137"/>
        <end position="157"/>
    </location>
</feature>
<feature type="transmembrane region" description="Helical" evidence="1">
    <location>
        <begin position="110"/>
        <end position="132"/>
    </location>
</feature>
<sequence>MSSGTIPWIDSAKGVGILLVIIGHSFPPALLRDLIFAFHVPLFFFVSGYLFNYQKYRAHFSGFLVQKVRRIVYPYLFAFLLSYMLWLAVICVLDASVVSGEYTARSPVSGLLSVLYGNGAALHDALAAYILVHNQPLWFLAALFCGLIVLYSIAAVADAHGEAIGLCCTAALILAGYLAGRIVFLPWGFDIALLALGFLYPGYLARKHGVLERPPGMLALFLAAAAFAAAVLYNGPVDMNCRQYGSLPLFFAGALAGIFLVIAVLQWVEGCGVPTRVLSFFGINSLIIFAFHGFASGYAMGLLRILQPDVHLLIAGSWILSSTFSILLSLAVTLVLMRTPWIRGIFSAPAAA</sequence>
<keyword evidence="1" id="KW-0472">Membrane</keyword>
<dbReference type="InterPro" id="IPR002656">
    <property type="entry name" value="Acyl_transf_3_dom"/>
</dbReference>
<comment type="caution">
    <text evidence="3">The sequence shown here is derived from an EMBL/GenBank/DDBJ whole genome shotgun (WGS) entry which is preliminary data.</text>
</comment>
<keyword evidence="1" id="KW-1133">Transmembrane helix</keyword>
<feature type="transmembrane region" description="Helical" evidence="1">
    <location>
        <begin position="187"/>
        <end position="205"/>
    </location>
</feature>
<accession>A0A0W8FFK9</accession>